<feature type="domain" description="Putative restriction endonuclease" evidence="2">
    <location>
        <begin position="22"/>
        <end position="170"/>
    </location>
</feature>
<keyword evidence="3" id="KW-0378">Hydrolase</keyword>
<dbReference type="Proteomes" id="UP000438345">
    <property type="component" value="Chromosome"/>
</dbReference>
<reference evidence="3 4" key="1">
    <citation type="submission" date="2019-12" db="EMBL/GenBank/DDBJ databases">
        <title>Complete genome sequence of Microcystis aeruginosa strain FD4.</title>
        <authorList>
            <person name="Urakawa H."/>
        </authorList>
    </citation>
    <scope>NUCLEOTIDE SEQUENCE [LARGE SCALE GENOMIC DNA]</scope>
    <source>
        <strain evidence="3 4">FD4</strain>
    </source>
</reference>
<dbReference type="RefSeq" id="WP_158198980.1">
    <property type="nucleotide sequence ID" value="NZ_CP046973.1"/>
</dbReference>
<sequence length="282" mass="33383">MTTLDILPEVTCPPTDLWSDEPPLESDLHLQQIIILLSCLELLWQEKNDYYASGNLTIYYNEEQLKKRDFCGPDFFVVLDTEKRPRKSWVVWGEQGKYPNVIVEILSDSTANIDRNKKKILYQNTFRTPNYFWFDPNTLEWQGFRLIEGQYQAISANEQGYLWSEQLGLYLGIFDQKLRYFTVDGQLVPTPQEAELEQRQAKEQILLEKEQILLEREQILLEREQERQAKEQALLEKEQILSEKEQERQAKEQALLEKEQERQAKERLAAKLRELGINPQTI</sequence>
<keyword evidence="3" id="KW-0540">Nuclease</keyword>
<dbReference type="CDD" id="cd06260">
    <property type="entry name" value="DUF820-like"/>
    <property type="match status" value="1"/>
</dbReference>
<feature type="coiled-coil region" evidence="1">
    <location>
        <begin position="207"/>
        <end position="278"/>
    </location>
</feature>
<organism evidence="3 4">
    <name type="scientific">Microcystis aeruginosa FD4</name>
    <dbReference type="NCBI Taxonomy" id="2686288"/>
    <lineage>
        <taxon>Bacteria</taxon>
        <taxon>Bacillati</taxon>
        <taxon>Cyanobacteriota</taxon>
        <taxon>Cyanophyceae</taxon>
        <taxon>Oscillatoriophycideae</taxon>
        <taxon>Chroococcales</taxon>
        <taxon>Microcystaceae</taxon>
        <taxon>Microcystis</taxon>
    </lineage>
</organism>
<dbReference type="InterPro" id="IPR012296">
    <property type="entry name" value="Nuclease_put_TT1808"/>
</dbReference>
<keyword evidence="3" id="KW-0255">Endonuclease</keyword>
<protein>
    <submittedName>
        <fullName evidence="3">Uma2 family endonuclease</fullName>
    </submittedName>
</protein>
<keyword evidence="1" id="KW-0175">Coiled coil</keyword>
<name>A0A857CZY0_MICAE</name>
<evidence type="ECO:0000313" key="3">
    <source>
        <dbReference type="EMBL" id="QGZ88883.1"/>
    </source>
</evidence>
<dbReference type="EMBL" id="CP046973">
    <property type="protein sequence ID" value="QGZ88883.1"/>
    <property type="molecule type" value="Genomic_DNA"/>
</dbReference>
<dbReference type="Pfam" id="PF05685">
    <property type="entry name" value="Uma2"/>
    <property type="match status" value="1"/>
</dbReference>
<evidence type="ECO:0000313" key="4">
    <source>
        <dbReference type="Proteomes" id="UP000438345"/>
    </source>
</evidence>
<dbReference type="Gene3D" id="3.90.1570.10">
    <property type="entry name" value="tt1808, chain A"/>
    <property type="match status" value="1"/>
</dbReference>
<gene>
    <name evidence="3" type="ORF">GQR42_03950</name>
</gene>
<proteinExistence type="predicted"/>
<dbReference type="InterPro" id="IPR008538">
    <property type="entry name" value="Uma2"/>
</dbReference>
<dbReference type="InterPro" id="IPR011335">
    <property type="entry name" value="Restrct_endonuc-II-like"/>
</dbReference>
<dbReference type="AlphaFoldDB" id="A0A857CZY0"/>
<dbReference type="SUPFAM" id="SSF52980">
    <property type="entry name" value="Restriction endonuclease-like"/>
    <property type="match status" value="1"/>
</dbReference>
<evidence type="ECO:0000256" key="1">
    <source>
        <dbReference type="SAM" id="Coils"/>
    </source>
</evidence>
<dbReference type="PANTHER" id="PTHR33352:SF3">
    <property type="entry name" value="SLR1612 PROTEIN"/>
    <property type="match status" value="1"/>
</dbReference>
<accession>A0A857CZY0</accession>
<evidence type="ECO:0000259" key="2">
    <source>
        <dbReference type="Pfam" id="PF05685"/>
    </source>
</evidence>
<dbReference type="GO" id="GO:0004519">
    <property type="term" value="F:endonuclease activity"/>
    <property type="evidence" value="ECO:0007669"/>
    <property type="project" value="UniProtKB-KW"/>
</dbReference>
<dbReference type="PANTHER" id="PTHR33352">
    <property type="entry name" value="SLR1095 PROTEIN"/>
    <property type="match status" value="1"/>
</dbReference>